<evidence type="ECO:0000256" key="1">
    <source>
        <dbReference type="ARBA" id="ARBA00022741"/>
    </source>
</evidence>
<dbReference type="InterPro" id="IPR027417">
    <property type="entry name" value="P-loop_NTPase"/>
</dbReference>
<evidence type="ECO:0000313" key="5">
    <source>
        <dbReference type="EMBL" id="THE65309.1"/>
    </source>
</evidence>
<evidence type="ECO:0000259" key="4">
    <source>
        <dbReference type="SMART" id="SM00382"/>
    </source>
</evidence>
<evidence type="ECO:0000256" key="2">
    <source>
        <dbReference type="ARBA" id="ARBA00022840"/>
    </source>
</evidence>
<feature type="compositionally biased region" description="Basic and acidic residues" evidence="3">
    <location>
        <begin position="419"/>
        <end position="435"/>
    </location>
</feature>
<dbReference type="CDD" id="cd00009">
    <property type="entry name" value="AAA"/>
    <property type="match status" value="1"/>
</dbReference>
<dbReference type="GO" id="GO:0016887">
    <property type="term" value="F:ATP hydrolysis activity"/>
    <property type="evidence" value="ECO:0007669"/>
    <property type="project" value="InterPro"/>
</dbReference>
<dbReference type="InterPro" id="IPR041628">
    <property type="entry name" value="ChlI/MoxR_AAA_lid"/>
</dbReference>
<organism evidence="5 6">
    <name type="scientific">Salinadaptatus halalkaliphilus</name>
    <dbReference type="NCBI Taxonomy" id="2419781"/>
    <lineage>
        <taxon>Archaea</taxon>
        <taxon>Methanobacteriati</taxon>
        <taxon>Methanobacteriota</taxon>
        <taxon>Stenosarchaea group</taxon>
        <taxon>Halobacteria</taxon>
        <taxon>Halobacteriales</taxon>
        <taxon>Natrialbaceae</taxon>
        <taxon>Salinadaptatus</taxon>
    </lineage>
</organism>
<gene>
    <name evidence="5" type="ORF">D8Y22_08955</name>
</gene>
<evidence type="ECO:0000256" key="3">
    <source>
        <dbReference type="SAM" id="MobiDB-lite"/>
    </source>
</evidence>
<name>A0A4S3TM77_9EURY</name>
<sequence length="435" mass="47144">MDEPTVAPAEAADAVEHIVDRVEDAAIVDDDVLQAIVAAVLARGHVLLEDVPGTGKTVTARVLAEAMGLEFTRIQFTPDLLPADVTGSMVYDEHAGEFAFAEGPVFTNVVLADEINRAPPKTQAALLEAMEERQVSVDGETHELPTPFIVIATQNPIEQDGTFRLPEAQRDRFSVKTSLGYPDIEGEMGLLERRATRRTLSPSVEPVVTPETVDILQAVTEGISVERDLRRYIVDLARATREDERVEIGVSPRGVQRVFEAARAGAVIDGRSYVTPIDIKRLAIPTMAHRLVLTTEATVEGVDATDVVRRALQTVDVPGVSPTSDDAHGDPASPETEPVTDPALLPEHEHADPTASADQPGRGSQASSPDDRQPTSPTDHRPSTEPRQEPATGEHQDPVSSKRQESQSRDSDPWASDASGRESEPSTREETERDR</sequence>
<dbReference type="Gene3D" id="3.40.50.300">
    <property type="entry name" value="P-loop containing nucleotide triphosphate hydrolases"/>
    <property type="match status" value="1"/>
</dbReference>
<dbReference type="Gene3D" id="1.10.8.80">
    <property type="entry name" value="Magnesium chelatase subunit I, C-Terminal domain"/>
    <property type="match status" value="1"/>
</dbReference>
<keyword evidence="1" id="KW-0547">Nucleotide-binding</keyword>
<evidence type="ECO:0000313" key="6">
    <source>
        <dbReference type="Proteomes" id="UP000318864"/>
    </source>
</evidence>
<comment type="caution">
    <text evidence="5">The sequence shown here is derived from an EMBL/GenBank/DDBJ whole genome shotgun (WGS) entry which is preliminary data.</text>
</comment>
<feature type="domain" description="AAA+ ATPase" evidence="4">
    <location>
        <begin position="42"/>
        <end position="183"/>
    </location>
</feature>
<proteinExistence type="predicted"/>
<dbReference type="SMART" id="SM00382">
    <property type="entry name" value="AAA"/>
    <property type="match status" value="1"/>
</dbReference>
<dbReference type="PANTHER" id="PTHR42759">
    <property type="entry name" value="MOXR FAMILY PROTEIN"/>
    <property type="match status" value="1"/>
</dbReference>
<accession>A0A4S3TM77</accession>
<feature type="compositionally biased region" description="Basic and acidic residues" evidence="3">
    <location>
        <begin position="369"/>
        <end position="412"/>
    </location>
</feature>
<dbReference type="OrthoDB" id="24581at2157"/>
<dbReference type="Proteomes" id="UP000318864">
    <property type="component" value="Unassembled WGS sequence"/>
</dbReference>
<dbReference type="InterPro" id="IPR050764">
    <property type="entry name" value="CbbQ/NirQ/NorQ/GpvN"/>
</dbReference>
<feature type="region of interest" description="Disordered" evidence="3">
    <location>
        <begin position="315"/>
        <end position="435"/>
    </location>
</feature>
<dbReference type="InterPro" id="IPR003593">
    <property type="entry name" value="AAA+_ATPase"/>
</dbReference>
<dbReference type="SUPFAM" id="SSF52540">
    <property type="entry name" value="P-loop containing nucleoside triphosphate hydrolases"/>
    <property type="match status" value="1"/>
</dbReference>
<dbReference type="RefSeq" id="WP_141464351.1">
    <property type="nucleotide sequence ID" value="NZ_RBZW01000021.1"/>
</dbReference>
<dbReference type="InterPro" id="IPR011703">
    <property type="entry name" value="ATPase_AAA-3"/>
</dbReference>
<dbReference type="PANTHER" id="PTHR42759:SF5">
    <property type="entry name" value="METHANOL DEHYDROGENASE REGULATOR"/>
    <property type="match status" value="1"/>
</dbReference>
<protein>
    <submittedName>
        <fullName evidence="5">MoxR family ATPase</fullName>
    </submittedName>
</protein>
<dbReference type="Pfam" id="PF07726">
    <property type="entry name" value="AAA_3"/>
    <property type="match status" value="1"/>
</dbReference>
<reference evidence="5 6" key="1">
    <citation type="submission" date="2018-10" db="EMBL/GenBank/DDBJ databases">
        <title>Natronolimnobius sp. XQ-INN 246 isolated from Inner Mongolia Autonomous Region of China.</title>
        <authorList>
            <person name="Xue Q."/>
        </authorList>
    </citation>
    <scope>NUCLEOTIDE SEQUENCE [LARGE SCALE GENOMIC DNA]</scope>
    <source>
        <strain evidence="5 6">XQ-INN 246</strain>
    </source>
</reference>
<dbReference type="FunFam" id="3.40.50.300:FF:000640">
    <property type="entry name" value="MoxR family ATPase"/>
    <property type="match status" value="1"/>
</dbReference>
<dbReference type="GO" id="GO:0005524">
    <property type="term" value="F:ATP binding"/>
    <property type="evidence" value="ECO:0007669"/>
    <property type="project" value="UniProtKB-KW"/>
</dbReference>
<keyword evidence="6" id="KW-1185">Reference proteome</keyword>
<dbReference type="AlphaFoldDB" id="A0A4S3TM77"/>
<dbReference type="Pfam" id="PF17863">
    <property type="entry name" value="AAA_lid_2"/>
    <property type="match status" value="1"/>
</dbReference>
<dbReference type="EMBL" id="RBZW01000021">
    <property type="protein sequence ID" value="THE65309.1"/>
    <property type="molecule type" value="Genomic_DNA"/>
</dbReference>
<keyword evidence="2" id="KW-0067">ATP-binding</keyword>